<dbReference type="InterPro" id="IPR012337">
    <property type="entry name" value="RNaseH-like_sf"/>
</dbReference>
<keyword evidence="3" id="KW-1185">Reference proteome</keyword>
<sequence>MKHRWGIKENPGPRFYGFCIRDHKGDLCYAQERVLGQTNNVQVEAGAILEALRYWVNTVDAEKVLEKDCLSMIKFIKGVWSVPWEISETVEEIKMMTLKQGVKIQHLVRERNQLVDFLANHAAEIDMKVKYRSFKELPPIGRKIINTDKQQIPSLRIRKRKINHHQS</sequence>
<dbReference type="CDD" id="cd06222">
    <property type="entry name" value="RNase_H_like"/>
    <property type="match status" value="1"/>
</dbReference>
<dbReference type="PANTHER" id="PTHR47723">
    <property type="entry name" value="OS05G0353850 PROTEIN"/>
    <property type="match status" value="1"/>
</dbReference>
<evidence type="ECO:0000313" key="2">
    <source>
        <dbReference type="EMBL" id="KAK6777995.1"/>
    </source>
</evidence>
<dbReference type="InterPro" id="IPR036397">
    <property type="entry name" value="RNaseH_sf"/>
</dbReference>
<evidence type="ECO:0000313" key="3">
    <source>
        <dbReference type="Proteomes" id="UP001371456"/>
    </source>
</evidence>
<dbReference type="GO" id="GO:0004523">
    <property type="term" value="F:RNA-DNA hybrid ribonuclease activity"/>
    <property type="evidence" value="ECO:0007669"/>
    <property type="project" value="InterPro"/>
</dbReference>
<reference evidence="2 3" key="1">
    <citation type="submission" date="2024-02" db="EMBL/GenBank/DDBJ databases">
        <title>de novo genome assembly of Solanum bulbocastanum strain 11H21.</title>
        <authorList>
            <person name="Hosaka A.J."/>
        </authorList>
    </citation>
    <scope>NUCLEOTIDE SEQUENCE [LARGE SCALE GENOMIC DNA]</scope>
    <source>
        <tissue evidence="2">Young leaves</tissue>
    </source>
</reference>
<proteinExistence type="predicted"/>
<dbReference type="InterPro" id="IPR002156">
    <property type="entry name" value="RNaseH_domain"/>
</dbReference>
<protein>
    <recommendedName>
        <fullName evidence="1">RNase H type-1 domain-containing protein</fullName>
    </recommendedName>
</protein>
<evidence type="ECO:0000259" key="1">
    <source>
        <dbReference type="Pfam" id="PF13456"/>
    </source>
</evidence>
<dbReference type="InterPro" id="IPR044730">
    <property type="entry name" value="RNase_H-like_dom_plant"/>
</dbReference>
<dbReference type="InterPro" id="IPR053151">
    <property type="entry name" value="RNase_H-like"/>
</dbReference>
<dbReference type="AlphaFoldDB" id="A0AAN8SY59"/>
<dbReference type="GO" id="GO:0003676">
    <property type="term" value="F:nucleic acid binding"/>
    <property type="evidence" value="ECO:0007669"/>
    <property type="project" value="InterPro"/>
</dbReference>
<feature type="domain" description="RNase H type-1" evidence="1">
    <location>
        <begin position="17"/>
        <end position="122"/>
    </location>
</feature>
<name>A0AAN8SY59_SOLBU</name>
<accession>A0AAN8SY59</accession>
<dbReference type="SUPFAM" id="SSF53098">
    <property type="entry name" value="Ribonuclease H-like"/>
    <property type="match status" value="1"/>
</dbReference>
<comment type="caution">
    <text evidence="2">The sequence shown here is derived from an EMBL/GenBank/DDBJ whole genome shotgun (WGS) entry which is preliminary data.</text>
</comment>
<gene>
    <name evidence="2" type="ORF">RDI58_024713</name>
</gene>
<dbReference type="PANTHER" id="PTHR47723:SF24">
    <property type="entry name" value="RNASE H TYPE-1 DOMAIN-CONTAINING PROTEIN"/>
    <property type="match status" value="1"/>
</dbReference>
<dbReference type="Gene3D" id="3.30.420.10">
    <property type="entry name" value="Ribonuclease H-like superfamily/Ribonuclease H"/>
    <property type="match status" value="1"/>
</dbReference>
<dbReference type="Pfam" id="PF13456">
    <property type="entry name" value="RVT_3"/>
    <property type="match status" value="1"/>
</dbReference>
<dbReference type="Proteomes" id="UP001371456">
    <property type="component" value="Unassembled WGS sequence"/>
</dbReference>
<organism evidence="2 3">
    <name type="scientific">Solanum bulbocastanum</name>
    <name type="common">Wild potato</name>
    <dbReference type="NCBI Taxonomy" id="147425"/>
    <lineage>
        <taxon>Eukaryota</taxon>
        <taxon>Viridiplantae</taxon>
        <taxon>Streptophyta</taxon>
        <taxon>Embryophyta</taxon>
        <taxon>Tracheophyta</taxon>
        <taxon>Spermatophyta</taxon>
        <taxon>Magnoliopsida</taxon>
        <taxon>eudicotyledons</taxon>
        <taxon>Gunneridae</taxon>
        <taxon>Pentapetalae</taxon>
        <taxon>asterids</taxon>
        <taxon>lamiids</taxon>
        <taxon>Solanales</taxon>
        <taxon>Solanaceae</taxon>
        <taxon>Solanoideae</taxon>
        <taxon>Solaneae</taxon>
        <taxon>Solanum</taxon>
    </lineage>
</organism>
<dbReference type="EMBL" id="JBANQN010000010">
    <property type="protein sequence ID" value="KAK6777995.1"/>
    <property type="molecule type" value="Genomic_DNA"/>
</dbReference>